<dbReference type="Pfam" id="PF05504">
    <property type="entry name" value="Spore_GerAC"/>
    <property type="match status" value="1"/>
</dbReference>
<keyword evidence="3" id="KW-0309">Germination</keyword>
<proteinExistence type="inferred from homology"/>
<evidence type="ECO:0000256" key="1">
    <source>
        <dbReference type="ARBA" id="ARBA00004635"/>
    </source>
</evidence>
<dbReference type="InterPro" id="IPR008844">
    <property type="entry name" value="Spore_GerAC-like"/>
</dbReference>
<name>A0A4U1MEX2_9BACL</name>
<evidence type="ECO:0000313" key="10">
    <source>
        <dbReference type="EMBL" id="TKD68804.1"/>
    </source>
</evidence>
<dbReference type="PANTHER" id="PTHR35789">
    <property type="entry name" value="SPORE GERMINATION PROTEIN B3"/>
    <property type="match status" value="1"/>
</dbReference>
<comment type="similarity">
    <text evidence="2">Belongs to the GerABKC lipoprotein family.</text>
</comment>
<reference evidence="10 11" key="1">
    <citation type="submission" date="2019-04" db="EMBL/GenBank/DDBJ databases">
        <title>Genome sequence of Bacillus hwajinpoensis strain Y2.</title>
        <authorList>
            <person name="Fair J.L."/>
            <person name="Maclea K.S."/>
        </authorList>
    </citation>
    <scope>NUCLEOTIDE SEQUENCE [LARGE SCALE GENOMIC DNA]</scope>
    <source>
        <strain evidence="10 11">Y2</strain>
    </source>
</reference>
<sequence>MIRSLLILLCILLLTGCVQKKILDDIQMVTIIGYDVPDEDKDGGLIKGIAVAPQYQPDGKVDNTVFIESAELSKEIRSQYNSGSSKPIVSGKLEVALFSREIAEKDGVIELVDTLQRDPSIGSRVFLGVANGEIEEMLSTNYGNVDTGTYFNDILTHNSKHGMLPQTNLHSFLYSYFSEGSDPFLPLLEMDDETVKIIGIALLNGDKMVGELDADSLFTFKILYEKFSSNDSFSVKLGPDKYASIYNIASKRKIDYKRAGNGKILITGNILGVIKEYSGNKLSPEALKEIKETMEKDIEERGTKMIKTFQELRIDPLSLGNVVRSRTRGEFDRDKWIDEYKDMDISFDMNVKITESGIIE</sequence>
<evidence type="ECO:0000313" key="11">
    <source>
        <dbReference type="Proteomes" id="UP000310541"/>
    </source>
</evidence>
<organism evidence="10 11">
    <name type="scientific">Guptibacillus hwajinpoensis</name>
    <dbReference type="NCBI Taxonomy" id="208199"/>
    <lineage>
        <taxon>Bacteria</taxon>
        <taxon>Bacillati</taxon>
        <taxon>Bacillota</taxon>
        <taxon>Bacilli</taxon>
        <taxon>Bacillales</taxon>
        <taxon>Guptibacillaceae</taxon>
        <taxon>Guptibacillus</taxon>
    </lineage>
</organism>
<gene>
    <name evidence="10" type="ORF">FBF83_16530</name>
</gene>
<keyword evidence="7" id="KW-0449">Lipoprotein</keyword>
<protein>
    <submittedName>
        <fullName evidence="10">Ger(X)C family spore germination protein</fullName>
    </submittedName>
</protein>
<evidence type="ECO:0000256" key="7">
    <source>
        <dbReference type="ARBA" id="ARBA00023288"/>
    </source>
</evidence>
<comment type="subcellular location">
    <subcellularLocation>
        <location evidence="1">Membrane</location>
        <topology evidence="1">Lipid-anchor</topology>
    </subcellularLocation>
</comment>
<dbReference type="NCBIfam" id="TIGR02887">
    <property type="entry name" value="spore_ger_x_C"/>
    <property type="match status" value="1"/>
</dbReference>
<dbReference type="GO" id="GO:0016020">
    <property type="term" value="C:membrane"/>
    <property type="evidence" value="ECO:0007669"/>
    <property type="project" value="UniProtKB-SubCell"/>
</dbReference>
<accession>A0A4U1MEX2</accession>
<dbReference type="InterPro" id="IPR057336">
    <property type="entry name" value="GerAC_N"/>
</dbReference>
<evidence type="ECO:0000256" key="3">
    <source>
        <dbReference type="ARBA" id="ARBA00022544"/>
    </source>
</evidence>
<keyword evidence="4" id="KW-0732">Signal</keyword>
<feature type="domain" description="Spore germination GerAC-like C-terminal" evidence="8">
    <location>
        <begin position="199"/>
        <end position="357"/>
    </location>
</feature>
<dbReference type="GO" id="GO:0009847">
    <property type="term" value="P:spore germination"/>
    <property type="evidence" value="ECO:0007669"/>
    <property type="project" value="InterPro"/>
</dbReference>
<evidence type="ECO:0000256" key="2">
    <source>
        <dbReference type="ARBA" id="ARBA00007886"/>
    </source>
</evidence>
<dbReference type="EMBL" id="SWFM01000005">
    <property type="protein sequence ID" value="TKD68804.1"/>
    <property type="molecule type" value="Genomic_DNA"/>
</dbReference>
<evidence type="ECO:0000256" key="5">
    <source>
        <dbReference type="ARBA" id="ARBA00023136"/>
    </source>
</evidence>
<dbReference type="OrthoDB" id="2592518at2"/>
<keyword evidence="5" id="KW-0472">Membrane</keyword>
<dbReference type="RefSeq" id="WP_136948248.1">
    <property type="nucleotide sequence ID" value="NZ_SWFM01000005.1"/>
</dbReference>
<evidence type="ECO:0000259" key="9">
    <source>
        <dbReference type="Pfam" id="PF25198"/>
    </source>
</evidence>
<feature type="domain" description="Spore germination protein N-terminal" evidence="9">
    <location>
        <begin position="20"/>
        <end position="189"/>
    </location>
</feature>
<dbReference type="InterPro" id="IPR046953">
    <property type="entry name" value="Spore_GerAC-like_C"/>
</dbReference>
<dbReference type="PROSITE" id="PS51257">
    <property type="entry name" value="PROKAR_LIPOPROTEIN"/>
    <property type="match status" value="1"/>
</dbReference>
<dbReference type="InterPro" id="IPR038501">
    <property type="entry name" value="Spore_GerAC_C_sf"/>
</dbReference>
<dbReference type="Pfam" id="PF25198">
    <property type="entry name" value="Spore_GerAC_N"/>
    <property type="match status" value="1"/>
</dbReference>
<dbReference type="Gene3D" id="3.30.300.210">
    <property type="entry name" value="Nutrient germinant receptor protein C, domain 3"/>
    <property type="match status" value="1"/>
</dbReference>
<dbReference type="Proteomes" id="UP000310541">
    <property type="component" value="Unassembled WGS sequence"/>
</dbReference>
<evidence type="ECO:0000259" key="8">
    <source>
        <dbReference type="Pfam" id="PF05504"/>
    </source>
</evidence>
<comment type="caution">
    <text evidence="10">The sequence shown here is derived from an EMBL/GenBank/DDBJ whole genome shotgun (WGS) entry which is preliminary data.</text>
</comment>
<dbReference type="AlphaFoldDB" id="A0A4U1MEX2"/>
<dbReference type="PANTHER" id="PTHR35789:SF1">
    <property type="entry name" value="SPORE GERMINATION PROTEIN B3"/>
    <property type="match status" value="1"/>
</dbReference>
<evidence type="ECO:0000256" key="6">
    <source>
        <dbReference type="ARBA" id="ARBA00023139"/>
    </source>
</evidence>
<evidence type="ECO:0000256" key="4">
    <source>
        <dbReference type="ARBA" id="ARBA00022729"/>
    </source>
</evidence>
<keyword evidence="6" id="KW-0564">Palmitate</keyword>